<dbReference type="RefSeq" id="WP_150203849.1">
    <property type="nucleotide sequence ID" value="NZ_CP043939.1"/>
</dbReference>
<dbReference type="InterPro" id="IPR016161">
    <property type="entry name" value="Ald_DH/histidinol_DH"/>
</dbReference>
<feature type="domain" description="Aldehyde dehydrogenase" evidence="2">
    <location>
        <begin position="4"/>
        <end position="94"/>
    </location>
</feature>
<dbReference type="AlphaFoldDB" id="A0A5P1X1C9"/>
<protein>
    <submittedName>
        <fullName evidence="3">Aldehyde dehydrogenase family protein</fullName>
    </submittedName>
</protein>
<dbReference type="GO" id="GO:0004777">
    <property type="term" value="F:succinate-semialdehyde dehydrogenase (NAD+) activity"/>
    <property type="evidence" value="ECO:0007669"/>
    <property type="project" value="TreeGrafter"/>
</dbReference>
<evidence type="ECO:0000256" key="1">
    <source>
        <dbReference type="ARBA" id="ARBA00023002"/>
    </source>
</evidence>
<dbReference type="InterPro" id="IPR015590">
    <property type="entry name" value="Aldehyde_DH_dom"/>
</dbReference>
<dbReference type="EMBL" id="CP043939">
    <property type="protein sequence ID" value="QER67195.1"/>
    <property type="molecule type" value="Genomic_DNA"/>
</dbReference>
<accession>A0A5P1X1C9</accession>
<evidence type="ECO:0000259" key="2">
    <source>
        <dbReference type="Pfam" id="PF00171"/>
    </source>
</evidence>
<dbReference type="KEGG" id="lnn:F0161_04530"/>
<dbReference type="InterPro" id="IPR016162">
    <property type="entry name" value="Ald_DH_N"/>
</dbReference>
<reference evidence="3 4" key="1">
    <citation type="submission" date="2019-09" db="EMBL/GenBank/DDBJ databases">
        <title>Complete Genome Sequence of Lactobacillus nenjiangensis SH-Y15, isolated from sauerkraut.</title>
        <authorList>
            <person name="Yang H."/>
        </authorList>
    </citation>
    <scope>NUCLEOTIDE SEQUENCE [LARGE SCALE GENOMIC DNA]</scope>
    <source>
        <strain evidence="3 4">SH-Y15</strain>
    </source>
</reference>
<evidence type="ECO:0000313" key="3">
    <source>
        <dbReference type="EMBL" id="QER67195.1"/>
    </source>
</evidence>
<dbReference type="Pfam" id="PF00171">
    <property type="entry name" value="Aldedh"/>
    <property type="match status" value="1"/>
</dbReference>
<dbReference type="Proteomes" id="UP000325295">
    <property type="component" value="Chromosome"/>
</dbReference>
<keyword evidence="1" id="KW-0560">Oxidoreductase</keyword>
<dbReference type="SUPFAM" id="SSF53720">
    <property type="entry name" value="ALDH-like"/>
    <property type="match status" value="1"/>
</dbReference>
<sequence>MSNQVINPSTGMQEMVFSLNSEEDLHNALVEGDKYYRRQRIVPVKVLAQQLMAIAASFRENADNLAQTATNNMGKLISESYAEVEATAKIAEYY</sequence>
<dbReference type="PANTHER" id="PTHR43217:SF1">
    <property type="entry name" value="SUCCINATE SEMIALDEHYDE DEHYDROGENASE [NAD(P)+] SAD"/>
    <property type="match status" value="1"/>
</dbReference>
<proteinExistence type="predicted"/>
<evidence type="ECO:0000313" key="4">
    <source>
        <dbReference type="Proteomes" id="UP000325295"/>
    </source>
</evidence>
<name>A0A5P1X1C9_9LACO</name>
<keyword evidence="4" id="KW-1185">Reference proteome</keyword>
<organism evidence="3 4">
    <name type="scientific">Paucilactobacillus nenjiangensis</name>
    <dbReference type="NCBI Taxonomy" id="1296540"/>
    <lineage>
        <taxon>Bacteria</taxon>
        <taxon>Bacillati</taxon>
        <taxon>Bacillota</taxon>
        <taxon>Bacilli</taxon>
        <taxon>Lactobacillales</taxon>
        <taxon>Lactobacillaceae</taxon>
        <taxon>Paucilactobacillus</taxon>
    </lineage>
</organism>
<dbReference type="InterPro" id="IPR047110">
    <property type="entry name" value="GABD/Sad-like"/>
</dbReference>
<gene>
    <name evidence="3" type="ORF">F0161_04530</name>
</gene>
<dbReference type="Gene3D" id="3.40.605.10">
    <property type="entry name" value="Aldehyde Dehydrogenase, Chain A, domain 1"/>
    <property type="match status" value="1"/>
</dbReference>
<dbReference type="PANTHER" id="PTHR43217">
    <property type="entry name" value="SUCCINATE SEMIALDEHYDE DEHYDROGENASE [NAD(P)+] SAD"/>
    <property type="match status" value="1"/>
</dbReference>